<evidence type="ECO:0000313" key="3">
    <source>
        <dbReference type="EMBL" id="MBD3934454.1"/>
    </source>
</evidence>
<reference evidence="3" key="1">
    <citation type="submission" date="2020-09" db="EMBL/GenBank/DDBJ databases">
        <title>Secondary metabolite and genome analysis of marine Streptomyces chumphonensis KK1-2T.</title>
        <authorList>
            <person name="Phongsopitanun W."/>
            <person name="Kanchanasin P."/>
            <person name="Pittayakhajonwut P."/>
            <person name="Suwanborirux K."/>
            <person name="Tanasupawat S."/>
        </authorList>
    </citation>
    <scope>NUCLEOTIDE SEQUENCE</scope>
    <source>
        <strain evidence="3">KK1-2</strain>
    </source>
</reference>
<dbReference type="Proteomes" id="UP000632289">
    <property type="component" value="Unassembled WGS sequence"/>
</dbReference>
<dbReference type="EMBL" id="JACXYU010000017">
    <property type="protein sequence ID" value="MBD3934454.1"/>
    <property type="molecule type" value="Genomic_DNA"/>
</dbReference>
<dbReference type="Gene3D" id="3.10.450.50">
    <property type="match status" value="1"/>
</dbReference>
<dbReference type="Pfam" id="PF13577">
    <property type="entry name" value="SnoaL_4"/>
    <property type="match status" value="1"/>
</dbReference>
<proteinExistence type="predicted"/>
<dbReference type="InterPro" id="IPR032710">
    <property type="entry name" value="NTF2-like_dom_sf"/>
</dbReference>
<sequence length="159" mass="16878">MGGVSDVSAQVYADVQQFYARQMNLIEGSDADPDAWAETFTEDAVFEASSQERPETGRAAIRASVRAGVAHIAAQGLDFRHWFGMLDVRPQSDGSLRTRYYALAMATPAGGALGVRGSSLCHDHLVPAGGGWRVRHRSVRADGTGDATTPVEARDGATG</sequence>
<gene>
    <name evidence="3" type="ORF">IF129_23180</name>
</gene>
<comment type="caution">
    <text evidence="3">The sequence shown here is derived from an EMBL/GenBank/DDBJ whole genome shotgun (WGS) entry which is preliminary data.</text>
</comment>
<dbReference type="AlphaFoldDB" id="A0A927IF70"/>
<dbReference type="CDD" id="cd00531">
    <property type="entry name" value="NTF2_like"/>
    <property type="match status" value="1"/>
</dbReference>
<keyword evidence="4" id="KW-1185">Reference proteome</keyword>
<evidence type="ECO:0000259" key="2">
    <source>
        <dbReference type="Pfam" id="PF13577"/>
    </source>
</evidence>
<dbReference type="InterPro" id="IPR037401">
    <property type="entry name" value="SnoaL-like"/>
</dbReference>
<evidence type="ECO:0000313" key="4">
    <source>
        <dbReference type="Proteomes" id="UP000632289"/>
    </source>
</evidence>
<dbReference type="SUPFAM" id="SSF54427">
    <property type="entry name" value="NTF2-like"/>
    <property type="match status" value="1"/>
</dbReference>
<feature type="region of interest" description="Disordered" evidence="1">
    <location>
        <begin position="140"/>
        <end position="159"/>
    </location>
</feature>
<accession>A0A927IF70</accession>
<name>A0A927IF70_9ACTN</name>
<protein>
    <submittedName>
        <fullName evidence="3">Nuclear transport factor 2 family protein</fullName>
    </submittedName>
</protein>
<evidence type="ECO:0000256" key="1">
    <source>
        <dbReference type="SAM" id="MobiDB-lite"/>
    </source>
</evidence>
<organism evidence="3 4">
    <name type="scientific">Streptomyces chumphonensis</name>
    <dbReference type="NCBI Taxonomy" id="1214925"/>
    <lineage>
        <taxon>Bacteria</taxon>
        <taxon>Bacillati</taxon>
        <taxon>Actinomycetota</taxon>
        <taxon>Actinomycetes</taxon>
        <taxon>Kitasatosporales</taxon>
        <taxon>Streptomycetaceae</taxon>
        <taxon>Streptomyces</taxon>
    </lineage>
</organism>
<feature type="domain" description="SnoaL-like" evidence="2">
    <location>
        <begin position="10"/>
        <end position="137"/>
    </location>
</feature>